<reference evidence="2 3" key="1">
    <citation type="submission" date="2017-05" db="EMBL/GenBank/DDBJ databases">
        <title>Genome Analysis of Maritalea myrionectae HL2708#5.</title>
        <authorList>
            <consortium name="Cotde Inc.-PKNU"/>
            <person name="Jang D."/>
            <person name="Oh H.-M."/>
        </authorList>
    </citation>
    <scope>NUCLEOTIDE SEQUENCE [LARGE SCALE GENOMIC DNA]</scope>
    <source>
        <strain evidence="2 3">HL2708#5</strain>
    </source>
</reference>
<dbReference type="CDD" id="cd00761">
    <property type="entry name" value="Glyco_tranf_GTA_type"/>
    <property type="match status" value="1"/>
</dbReference>
<name>A0A2R4MIU8_9HYPH</name>
<dbReference type="AlphaFoldDB" id="A0A2R4MIU8"/>
<dbReference type="PANTHER" id="PTHR22916">
    <property type="entry name" value="GLYCOSYLTRANSFERASE"/>
    <property type="match status" value="1"/>
</dbReference>
<accession>A0A2R4MIU8</accession>
<organism evidence="2 3">
    <name type="scientific">Maritalea myrionectae</name>
    <dbReference type="NCBI Taxonomy" id="454601"/>
    <lineage>
        <taxon>Bacteria</taxon>
        <taxon>Pseudomonadati</taxon>
        <taxon>Pseudomonadota</taxon>
        <taxon>Alphaproteobacteria</taxon>
        <taxon>Hyphomicrobiales</taxon>
        <taxon>Devosiaceae</taxon>
        <taxon>Maritalea</taxon>
    </lineage>
</organism>
<gene>
    <name evidence="2" type="ORF">MXMO3_03386</name>
</gene>
<dbReference type="KEGG" id="mmyr:MXMO3_03386"/>
<proteinExistence type="predicted"/>
<evidence type="ECO:0000313" key="3">
    <source>
        <dbReference type="Proteomes" id="UP000258927"/>
    </source>
</evidence>
<sequence>MSAPLISIVMPAFKCRETLAESVQSVLTQTYSQWELVISIDDGEDYERLLGLAGLKDPRIRFTSTGNVGTGSSNARNVGVDAARSNFIAVLDADDLFVPEKLEITAPLLAENPLISTGLQVTDAALNPLRQVGTRGTQRRLSADIYKATNISMDSMILYDRARLPIEYDVNQPCLVDMDLIFKAFCHTAYCLHLPLPLHTYRKQAVSISNGPAAADKFAKMKRTLLARLEAGYYDFVEPDAAKQGFEDFLHTSLQTELEFATQNSTSPHKLFEDLLESKLG</sequence>
<feature type="domain" description="Glycosyltransferase 2-like" evidence="1">
    <location>
        <begin position="7"/>
        <end position="132"/>
    </location>
</feature>
<dbReference type="RefSeq" id="WP_117396634.1">
    <property type="nucleotide sequence ID" value="NZ_CP021330.1"/>
</dbReference>
<dbReference type="Gene3D" id="3.90.550.10">
    <property type="entry name" value="Spore Coat Polysaccharide Biosynthesis Protein SpsA, Chain A"/>
    <property type="match status" value="1"/>
</dbReference>
<dbReference type="InterPro" id="IPR001173">
    <property type="entry name" value="Glyco_trans_2-like"/>
</dbReference>
<dbReference type="Proteomes" id="UP000258927">
    <property type="component" value="Chromosome"/>
</dbReference>
<evidence type="ECO:0000313" key="2">
    <source>
        <dbReference type="EMBL" id="AVX05890.1"/>
    </source>
</evidence>
<dbReference type="GO" id="GO:0016758">
    <property type="term" value="F:hexosyltransferase activity"/>
    <property type="evidence" value="ECO:0007669"/>
    <property type="project" value="UniProtKB-ARBA"/>
</dbReference>
<dbReference type="InterPro" id="IPR029044">
    <property type="entry name" value="Nucleotide-diphossugar_trans"/>
</dbReference>
<dbReference type="PANTHER" id="PTHR22916:SF3">
    <property type="entry name" value="UDP-GLCNAC:BETAGAL BETA-1,3-N-ACETYLGLUCOSAMINYLTRANSFERASE-LIKE PROTEIN 1"/>
    <property type="match status" value="1"/>
</dbReference>
<dbReference type="Pfam" id="PF00535">
    <property type="entry name" value="Glycos_transf_2"/>
    <property type="match status" value="1"/>
</dbReference>
<dbReference type="STRING" id="1122213.GCA_000423365_02694"/>
<keyword evidence="2" id="KW-0808">Transferase</keyword>
<dbReference type="SUPFAM" id="SSF53448">
    <property type="entry name" value="Nucleotide-diphospho-sugar transferases"/>
    <property type="match status" value="1"/>
</dbReference>
<keyword evidence="3" id="KW-1185">Reference proteome</keyword>
<evidence type="ECO:0000259" key="1">
    <source>
        <dbReference type="Pfam" id="PF00535"/>
    </source>
</evidence>
<protein>
    <submittedName>
        <fullName evidence="2">Putative glycosyltransferase EpsE</fullName>
    </submittedName>
</protein>
<dbReference type="EMBL" id="CP021330">
    <property type="protein sequence ID" value="AVX05890.1"/>
    <property type="molecule type" value="Genomic_DNA"/>
</dbReference>